<reference evidence="2" key="1">
    <citation type="submission" date="2024-03" db="EMBL/GenBank/DDBJ databases">
        <title>WGS assembly of Saponaria officinalis var. Norfolk2.</title>
        <authorList>
            <person name="Jenkins J."/>
            <person name="Shu S."/>
            <person name="Grimwood J."/>
            <person name="Barry K."/>
            <person name="Goodstein D."/>
            <person name="Schmutz J."/>
            <person name="Leebens-Mack J."/>
            <person name="Osbourn A."/>
        </authorList>
    </citation>
    <scope>NUCLEOTIDE SEQUENCE [LARGE SCALE GENOMIC DNA]</scope>
    <source>
        <strain evidence="2">JIC</strain>
    </source>
</reference>
<feature type="region of interest" description="Disordered" evidence="1">
    <location>
        <begin position="91"/>
        <end position="141"/>
    </location>
</feature>
<dbReference type="InterPro" id="IPR037495">
    <property type="entry name" value="CLE41/42/44"/>
</dbReference>
<dbReference type="GO" id="GO:0033612">
    <property type="term" value="F:receptor serine/threonine kinase binding"/>
    <property type="evidence" value="ECO:0007669"/>
    <property type="project" value="InterPro"/>
</dbReference>
<keyword evidence="3" id="KW-1185">Reference proteome</keyword>
<dbReference type="PANTHER" id="PTHR35301:SF1">
    <property type="entry name" value="CLAVATA3_ESR (CLE)-RELATED PROTEIN 41-RELATED"/>
    <property type="match status" value="1"/>
</dbReference>
<proteinExistence type="predicted"/>
<evidence type="ECO:0000313" key="3">
    <source>
        <dbReference type="Proteomes" id="UP001443914"/>
    </source>
</evidence>
<organism evidence="2 3">
    <name type="scientific">Saponaria officinalis</name>
    <name type="common">Common soapwort</name>
    <name type="synonym">Lychnis saponaria</name>
    <dbReference type="NCBI Taxonomy" id="3572"/>
    <lineage>
        <taxon>Eukaryota</taxon>
        <taxon>Viridiplantae</taxon>
        <taxon>Streptophyta</taxon>
        <taxon>Embryophyta</taxon>
        <taxon>Tracheophyta</taxon>
        <taxon>Spermatophyta</taxon>
        <taxon>Magnoliopsida</taxon>
        <taxon>eudicotyledons</taxon>
        <taxon>Gunneridae</taxon>
        <taxon>Pentapetalae</taxon>
        <taxon>Caryophyllales</taxon>
        <taxon>Caryophyllaceae</taxon>
        <taxon>Caryophylleae</taxon>
        <taxon>Saponaria</taxon>
    </lineage>
</organism>
<sequence length="141" mass="15324">MDIDPLWVIGGCNFRFLSSICMAKFTKTPSSSFLPSSSSSKQIYYHSKSHTFLTGISLVFVILLLVDPAHQARSLSNMVSEPAKQTLVASVSVSESSTTMSTTSSFQPNTKGKKHGDKLPSKQFEGDEHEVPSGPNPISNR</sequence>
<dbReference type="PANTHER" id="PTHR35301">
    <property type="entry name" value="CLAVATA3/ESR (CLE)-RELATED PROTEIN 41-RELATED"/>
    <property type="match status" value="1"/>
</dbReference>
<gene>
    <name evidence="2" type="ORF">RND81_05G218300</name>
</gene>
<evidence type="ECO:0000256" key="1">
    <source>
        <dbReference type="SAM" id="MobiDB-lite"/>
    </source>
</evidence>
<dbReference type="GO" id="GO:0010089">
    <property type="term" value="P:xylem development"/>
    <property type="evidence" value="ECO:0007669"/>
    <property type="project" value="InterPro"/>
</dbReference>
<dbReference type="AlphaFoldDB" id="A0AAW1KVM4"/>
<dbReference type="Proteomes" id="UP001443914">
    <property type="component" value="Unassembled WGS sequence"/>
</dbReference>
<comment type="caution">
    <text evidence="2">The sequence shown here is derived from an EMBL/GenBank/DDBJ whole genome shotgun (WGS) entry which is preliminary data.</text>
</comment>
<name>A0AAW1KVM4_SAPOF</name>
<dbReference type="GO" id="GO:0048046">
    <property type="term" value="C:apoplast"/>
    <property type="evidence" value="ECO:0007669"/>
    <property type="project" value="TreeGrafter"/>
</dbReference>
<accession>A0AAW1KVM4</accession>
<evidence type="ECO:0000313" key="2">
    <source>
        <dbReference type="EMBL" id="KAK9726482.1"/>
    </source>
</evidence>
<feature type="compositionally biased region" description="Basic and acidic residues" evidence="1">
    <location>
        <begin position="117"/>
        <end position="131"/>
    </location>
</feature>
<feature type="compositionally biased region" description="Low complexity" evidence="1">
    <location>
        <begin position="91"/>
        <end position="105"/>
    </location>
</feature>
<dbReference type="EMBL" id="JBDFQZ010000005">
    <property type="protein sequence ID" value="KAK9726482.1"/>
    <property type="molecule type" value="Genomic_DNA"/>
</dbReference>
<protein>
    <submittedName>
        <fullName evidence="2">Uncharacterized protein</fullName>
    </submittedName>
</protein>